<dbReference type="Proteomes" id="UP000249610">
    <property type="component" value="Unassembled WGS sequence"/>
</dbReference>
<keyword evidence="2" id="KW-1185">Reference proteome</keyword>
<protein>
    <submittedName>
        <fullName evidence="1">Gliding motility-associated lipoprotein GldB</fullName>
    </submittedName>
</protein>
<dbReference type="OrthoDB" id="976022at2"/>
<sequence length="337" mass="39286">MQISSKSYPYLFLLLIIAFACGKKEESCELSSEILDQDLTVNIVRLEQDFFKAKSIDEFKYLFEENPEFTREYLQMDLYPSADTLAAELLAIHQDSSMRVLYDSVEVVFSDFSDVEKDLENAFKAIKYYFPQFQIPKVYTFTSGFNSDLVVTDDLIVIGLDYFLPPTHTFQPELPRYMAERYDRPYIVPMIVMAISARFNVTNPQDNRLLAEMIYYGKTYHFTKAILPCTSDQYIIGYTPEAISESFDNEELIWSHFVENELLYETNPFEIRKYIGEAPFTDAISTKAPGRLGRWLGWNIVDDFQFNQDVPLDVLMAEPDAEKIFRESGYRPRKPNE</sequence>
<dbReference type="Pfam" id="PF25594">
    <property type="entry name" value="GldB_lipo"/>
    <property type="match status" value="1"/>
</dbReference>
<accession>A0A327PZM0</accession>
<dbReference type="EMBL" id="QLLK01000001">
    <property type="protein sequence ID" value="RAI95136.1"/>
    <property type="molecule type" value="Genomic_DNA"/>
</dbReference>
<dbReference type="NCBIfam" id="TIGR03514">
    <property type="entry name" value="GldB_lipo"/>
    <property type="match status" value="1"/>
</dbReference>
<organism evidence="1 2">
    <name type="scientific">Algoriphagus yeomjeoni</name>
    <dbReference type="NCBI Taxonomy" id="291403"/>
    <lineage>
        <taxon>Bacteria</taxon>
        <taxon>Pseudomonadati</taxon>
        <taxon>Bacteroidota</taxon>
        <taxon>Cytophagia</taxon>
        <taxon>Cytophagales</taxon>
        <taxon>Cyclobacteriaceae</taxon>
        <taxon>Algoriphagus</taxon>
    </lineage>
</organism>
<evidence type="ECO:0000313" key="2">
    <source>
        <dbReference type="Proteomes" id="UP000249610"/>
    </source>
</evidence>
<dbReference type="AlphaFoldDB" id="A0A327PZM0"/>
<proteinExistence type="predicted"/>
<keyword evidence="1" id="KW-0449">Lipoprotein</keyword>
<name>A0A327PZM0_9BACT</name>
<comment type="caution">
    <text evidence="1">The sequence shown here is derived from an EMBL/GenBank/DDBJ whole genome shotgun (WGS) entry which is preliminary data.</text>
</comment>
<evidence type="ECO:0000313" key="1">
    <source>
        <dbReference type="EMBL" id="RAI95136.1"/>
    </source>
</evidence>
<dbReference type="InterPro" id="IPR019853">
    <property type="entry name" value="GldB-like"/>
</dbReference>
<dbReference type="PROSITE" id="PS51257">
    <property type="entry name" value="PROKAR_LIPOPROTEIN"/>
    <property type="match status" value="1"/>
</dbReference>
<reference evidence="1 2" key="1">
    <citation type="submission" date="2018-06" db="EMBL/GenBank/DDBJ databases">
        <title>Genomic Encyclopedia of Archaeal and Bacterial Type Strains, Phase II (KMG-II): from individual species to whole genera.</title>
        <authorList>
            <person name="Goeker M."/>
        </authorList>
    </citation>
    <scope>NUCLEOTIDE SEQUENCE [LARGE SCALE GENOMIC DNA]</scope>
    <source>
        <strain evidence="1 2">DSM 23446</strain>
    </source>
</reference>
<dbReference type="RefSeq" id="WP_111609821.1">
    <property type="nucleotide sequence ID" value="NZ_QLLK01000001.1"/>
</dbReference>
<gene>
    <name evidence="1" type="ORF">LV83_00387</name>
</gene>